<gene>
    <name evidence="1" type="ORF">J2T57_003291</name>
</gene>
<sequence>MMDELLIRKLQIQPGMRGTLLFSPPGFVRRLEHPGIHLDAGQRLDFLLLFVSNAGELQSRFLGAHRRLRYDGLLWICFPKPPAVRDDDLSHDNGWSCVTRRGLAGVARVSLDLRWAATRFRPRERLAR</sequence>
<dbReference type="EMBL" id="JALJXV010000008">
    <property type="protein sequence ID" value="MCP1676132.1"/>
    <property type="molecule type" value="Genomic_DNA"/>
</dbReference>
<evidence type="ECO:0000313" key="1">
    <source>
        <dbReference type="EMBL" id="MCP1676132.1"/>
    </source>
</evidence>
<proteinExistence type="predicted"/>
<protein>
    <recommendedName>
        <fullName evidence="3">DUF3052 family protein</fullName>
    </recommendedName>
</protein>
<dbReference type="RefSeq" id="WP_253480974.1">
    <property type="nucleotide sequence ID" value="NZ_JALJXV010000008.1"/>
</dbReference>
<evidence type="ECO:0008006" key="3">
    <source>
        <dbReference type="Google" id="ProtNLM"/>
    </source>
</evidence>
<organism evidence="1 2">
    <name type="scientific">Natronocella acetinitrilica</name>
    <dbReference type="NCBI Taxonomy" id="414046"/>
    <lineage>
        <taxon>Bacteria</taxon>
        <taxon>Pseudomonadati</taxon>
        <taxon>Pseudomonadota</taxon>
        <taxon>Gammaproteobacteria</taxon>
        <taxon>Chromatiales</taxon>
        <taxon>Ectothiorhodospiraceae</taxon>
        <taxon>Natronocella</taxon>
    </lineage>
</organism>
<dbReference type="Proteomes" id="UP001205843">
    <property type="component" value="Unassembled WGS sequence"/>
</dbReference>
<keyword evidence="2" id="KW-1185">Reference proteome</keyword>
<accession>A0AAE3KHA0</accession>
<name>A0AAE3KHA0_9GAMM</name>
<dbReference type="AlphaFoldDB" id="A0AAE3KHA0"/>
<evidence type="ECO:0000313" key="2">
    <source>
        <dbReference type="Proteomes" id="UP001205843"/>
    </source>
</evidence>
<comment type="caution">
    <text evidence="1">The sequence shown here is derived from an EMBL/GenBank/DDBJ whole genome shotgun (WGS) entry which is preliminary data.</text>
</comment>
<reference evidence="1" key="1">
    <citation type="submission" date="2022-03" db="EMBL/GenBank/DDBJ databases">
        <title>Genomic Encyclopedia of Type Strains, Phase III (KMG-III): the genomes of soil and plant-associated and newly described type strains.</title>
        <authorList>
            <person name="Whitman W."/>
        </authorList>
    </citation>
    <scope>NUCLEOTIDE SEQUENCE</scope>
    <source>
        <strain evidence="1">ANL 6-2</strain>
    </source>
</reference>